<feature type="transmembrane region" description="Helical" evidence="12">
    <location>
        <begin position="188"/>
        <end position="206"/>
    </location>
</feature>
<evidence type="ECO:0000256" key="4">
    <source>
        <dbReference type="ARBA" id="ARBA00022597"/>
    </source>
</evidence>
<feature type="domain" description="PTS EIIB type-1" evidence="13">
    <location>
        <begin position="6"/>
        <end position="88"/>
    </location>
</feature>
<feature type="transmembrane region" description="Helical" evidence="12">
    <location>
        <begin position="437"/>
        <end position="460"/>
    </location>
</feature>
<feature type="domain" description="PTS EIIC type-1" evidence="14">
    <location>
        <begin position="116"/>
        <end position="474"/>
    </location>
</feature>
<dbReference type="SUPFAM" id="SSF55604">
    <property type="entry name" value="Glucose permease domain IIB"/>
    <property type="match status" value="1"/>
</dbReference>
<name>A4ED33_COLAA</name>
<proteinExistence type="predicted"/>
<dbReference type="CDD" id="cd00212">
    <property type="entry name" value="PTS_IIB_glc"/>
    <property type="match status" value="1"/>
</dbReference>
<comment type="subcellular location">
    <subcellularLocation>
        <location evidence="1">Cell membrane</location>
        <topology evidence="1">Multi-pass membrane protein</topology>
    </subcellularLocation>
</comment>
<dbReference type="EMBL" id="AAVN02000016">
    <property type="protein sequence ID" value="EBA38521.1"/>
    <property type="molecule type" value="Genomic_DNA"/>
</dbReference>
<feature type="transmembrane region" description="Helical" evidence="12">
    <location>
        <begin position="114"/>
        <end position="144"/>
    </location>
</feature>
<keyword evidence="6" id="KW-0598">Phosphotransferase system</keyword>
<keyword evidence="8" id="KW-0418">Kinase</keyword>
<dbReference type="Proteomes" id="UP000002979">
    <property type="component" value="Unassembled WGS sequence"/>
</dbReference>
<dbReference type="InterPro" id="IPR001996">
    <property type="entry name" value="PTS_IIB_1"/>
</dbReference>
<evidence type="ECO:0000256" key="6">
    <source>
        <dbReference type="ARBA" id="ARBA00022683"/>
    </source>
</evidence>
<reference evidence="15 16" key="2">
    <citation type="submission" date="2007-04" db="EMBL/GenBank/DDBJ databases">
        <authorList>
            <person name="Fulton L."/>
            <person name="Clifton S."/>
            <person name="Fulton B."/>
            <person name="Xu J."/>
            <person name="Minx P."/>
            <person name="Mardis E.R."/>
            <person name="Wilson R.K."/>
        </authorList>
    </citation>
    <scope>NUCLEOTIDE SEQUENCE [LARGE SCALE GENOMIC DNA]</scope>
    <source>
        <strain evidence="16">ATCC 25986 / DSM 3979 / JCM 10188 / KCTC 3647 / NCTC 11838 / VPI 1003</strain>
    </source>
</reference>
<evidence type="ECO:0000256" key="10">
    <source>
        <dbReference type="ARBA" id="ARBA00023136"/>
    </source>
</evidence>
<dbReference type="GO" id="GO:0009401">
    <property type="term" value="P:phosphoenolpyruvate-dependent sugar phosphotransferase system"/>
    <property type="evidence" value="ECO:0007669"/>
    <property type="project" value="UniProtKB-KW"/>
</dbReference>
<reference evidence="15 16" key="1">
    <citation type="submission" date="2007-01" db="EMBL/GenBank/DDBJ databases">
        <title>Draft genome sequence of Collinsella aerofaciens (ATCC 25986).</title>
        <authorList>
            <person name="Sudarsanam P."/>
            <person name="Ley R."/>
            <person name="Guruge J."/>
            <person name="Turnbaugh P.J."/>
            <person name="Mahowald M."/>
            <person name="Liep D."/>
            <person name="Gordon J."/>
        </authorList>
    </citation>
    <scope>NUCLEOTIDE SEQUENCE [LARGE SCALE GENOMIC DNA]</scope>
    <source>
        <strain evidence="16">ATCC 25986 / DSM 3979 / JCM 10188 / KCTC 3647 / NCTC 11838 / VPI 1003</strain>
    </source>
</reference>
<sequence length="483" mass="52017">MMANYKKVAEQILSTVGGAENVASVTHCMTRLRFSLKDESLSNDEKLEDISSIISVVHAGGQVQLVVGPTVDKVYDEVCKQGGFEVTVSIDEELDGPQLSWKERLAPKHLFNQLLDAVSGAITPILPIFCVAGIFKMLVILFGPEGAGFMSETSDLYRILSLVGDAAYYYFPVFAAYSSAKKFKTSPVLALLIAVVMIYPDMLAIVEDGKPFSVFGIPMQLVNYTQAVLPVILITWAQSYIERFFKKISPDMLRVLIVPVGTVLVMLPVALCLCGPAVQFVMGLVADFIIWLASVAGPAATAVIGAFWNLIIATGMHVPIYTAILPAALQNGYDAILYPGAAVVAYTTLAIALAYGLRAKDKESRATGWNLFITYAFGRVSEPIIYGILFRDKKALAWNMIGGAVGGLLVSLLHANVYIFTGVGFPWMNVLMFAQDIIPGTIGCLAGGAVTFALAMVFGFEGQEKMPLKSKSGDSEAVESVEA</sequence>
<feature type="transmembrane region" description="Helical" evidence="12">
    <location>
        <begin position="335"/>
        <end position="357"/>
    </location>
</feature>
<dbReference type="InterPro" id="IPR050558">
    <property type="entry name" value="PTS_Sugar-Specific_Components"/>
</dbReference>
<dbReference type="Pfam" id="PF00367">
    <property type="entry name" value="PTS_EIIB"/>
    <property type="match status" value="1"/>
</dbReference>
<dbReference type="AlphaFoldDB" id="A4ED33"/>
<protein>
    <submittedName>
        <fullName evidence="15">Phosphotransferase system, EIIB</fullName>
    </submittedName>
</protein>
<keyword evidence="3" id="KW-1003">Cell membrane</keyword>
<dbReference type="GO" id="GO:0015771">
    <property type="term" value="P:trehalose transport"/>
    <property type="evidence" value="ECO:0007669"/>
    <property type="project" value="TreeGrafter"/>
</dbReference>
<evidence type="ECO:0000313" key="16">
    <source>
        <dbReference type="Proteomes" id="UP000002979"/>
    </source>
</evidence>
<dbReference type="Pfam" id="PF02378">
    <property type="entry name" value="PTS_EIIC"/>
    <property type="match status" value="1"/>
</dbReference>
<evidence type="ECO:0000259" key="13">
    <source>
        <dbReference type="PROSITE" id="PS51098"/>
    </source>
</evidence>
<dbReference type="InterPro" id="IPR003352">
    <property type="entry name" value="PTS_EIIC"/>
</dbReference>
<dbReference type="InterPro" id="IPR036878">
    <property type="entry name" value="Glu_permease_IIB"/>
</dbReference>
<evidence type="ECO:0000256" key="12">
    <source>
        <dbReference type="SAM" id="Phobius"/>
    </source>
</evidence>
<dbReference type="PROSITE" id="PS51103">
    <property type="entry name" value="PTS_EIIC_TYPE_1"/>
    <property type="match status" value="1"/>
</dbReference>
<evidence type="ECO:0000256" key="3">
    <source>
        <dbReference type="ARBA" id="ARBA00022475"/>
    </source>
</evidence>
<evidence type="ECO:0000256" key="7">
    <source>
        <dbReference type="ARBA" id="ARBA00022692"/>
    </source>
</evidence>
<accession>A4ED33</accession>
<dbReference type="GO" id="GO:0008982">
    <property type="term" value="F:protein-N(PI)-phosphohistidine-sugar phosphotransferase activity"/>
    <property type="evidence" value="ECO:0007669"/>
    <property type="project" value="InterPro"/>
</dbReference>
<feature type="transmembrane region" description="Helical" evidence="12">
    <location>
        <begin position="156"/>
        <end position="176"/>
    </location>
</feature>
<keyword evidence="4" id="KW-0762">Sugar transport</keyword>
<dbReference type="GO" id="GO:0016301">
    <property type="term" value="F:kinase activity"/>
    <property type="evidence" value="ECO:0007669"/>
    <property type="project" value="UniProtKB-KW"/>
</dbReference>
<dbReference type="PROSITE" id="PS51098">
    <property type="entry name" value="PTS_EIIB_TYPE_1"/>
    <property type="match status" value="1"/>
</dbReference>
<keyword evidence="10 12" id="KW-0472">Membrane</keyword>
<evidence type="ECO:0000256" key="8">
    <source>
        <dbReference type="ARBA" id="ARBA00022777"/>
    </source>
</evidence>
<dbReference type="PANTHER" id="PTHR30175:SF1">
    <property type="entry name" value="PTS SYSTEM ARBUTIN-, CELLOBIOSE-, AND SALICIN-SPECIFIC EIIBC COMPONENT-RELATED"/>
    <property type="match status" value="1"/>
</dbReference>
<dbReference type="FunFam" id="3.30.1360.60:FF:000001">
    <property type="entry name" value="PTS system glucose-specific IIBC component PtsG"/>
    <property type="match status" value="1"/>
</dbReference>
<evidence type="ECO:0000256" key="1">
    <source>
        <dbReference type="ARBA" id="ARBA00004651"/>
    </source>
</evidence>
<comment type="caution">
    <text evidence="15">The sequence shown here is derived from an EMBL/GenBank/DDBJ whole genome shotgun (WGS) entry which is preliminary data.</text>
</comment>
<feature type="transmembrane region" description="Helical" evidence="12">
    <location>
        <begin position="221"/>
        <end position="241"/>
    </location>
</feature>
<dbReference type="PANTHER" id="PTHR30175">
    <property type="entry name" value="PHOSPHOTRANSFERASE SYSTEM TRANSPORT PROTEIN"/>
    <property type="match status" value="1"/>
</dbReference>
<dbReference type="GO" id="GO:0005886">
    <property type="term" value="C:plasma membrane"/>
    <property type="evidence" value="ECO:0007669"/>
    <property type="project" value="UniProtKB-SubCell"/>
</dbReference>
<organism evidence="15 16">
    <name type="scientific">Collinsella aerofaciens (strain ATCC 25986 / DSM 3979 / JCM 10188 / KCTC 3647 / NCTC 11838 / VPI 1003)</name>
    <dbReference type="NCBI Taxonomy" id="411903"/>
    <lineage>
        <taxon>Bacteria</taxon>
        <taxon>Bacillati</taxon>
        <taxon>Actinomycetota</taxon>
        <taxon>Coriobacteriia</taxon>
        <taxon>Coriobacteriales</taxon>
        <taxon>Coriobacteriaceae</taxon>
        <taxon>Collinsella</taxon>
    </lineage>
</organism>
<keyword evidence="2" id="KW-0813">Transport</keyword>
<evidence type="ECO:0000259" key="14">
    <source>
        <dbReference type="PROSITE" id="PS51103"/>
    </source>
</evidence>
<keyword evidence="7 12" id="KW-0812">Transmembrane</keyword>
<keyword evidence="9 12" id="KW-1133">Transmembrane helix</keyword>
<evidence type="ECO:0000256" key="9">
    <source>
        <dbReference type="ARBA" id="ARBA00022989"/>
    </source>
</evidence>
<feature type="active site" description="Phosphocysteine intermediate; for EIIB activity" evidence="11">
    <location>
        <position position="28"/>
    </location>
</feature>
<evidence type="ECO:0000313" key="15">
    <source>
        <dbReference type="EMBL" id="EBA38521.1"/>
    </source>
</evidence>
<dbReference type="InterPro" id="IPR013013">
    <property type="entry name" value="PTS_EIIC_1"/>
</dbReference>
<feature type="transmembrane region" description="Helical" evidence="12">
    <location>
        <begin position="253"/>
        <end position="271"/>
    </location>
</feature>
<dbReference type="Gene3D" id="3.30.1360.60">
    <property type="entry name" value="Glucose permease domain IIB"/>
    <property type="match status" value="1"/>
</dbReference>
<feature type="transmembrane region" description="Helical" evidence="12">
    <location>
        <begin position="396"/>
        <end position="417"/>
    </location>
</feature>
<dbReference type="PROSITE" id="PS01035">
    <property type="entry name" value="PTS_EIIB_TYPE_1_CYS"/>
    <property type="match status" value="1"/>
</dbReference>
<dbReference type="GO" id="GO:0090589">
    <property type="term" value="F:protein-phosphocysteine-trehalose phosphotransferase system transporter activity"/>
    <property type="evidence" value="ECO:0007669"/>
    <property type="project" value="TreeGrafter"/>
</dbReference>
<evidence type="ECO:0000256" key="5">
    <source>
        <dbReference type="ARBA" id="ARBA00022679"/>
    </source>
</evidence>
<evidence type="ECO:0000256" key="2">
    <source>
        <dbReference type="ARBA" id="ARBA00022448"/>
    </source>
</evidence>
<gene>
    <name evidence="15" type="ORF">COLAER_02374</name>
</gene>
<dbReference type="InterPro" id="IPR018113">
    <property type="entry name" value="PTrfase_EIIB_Cys"/>
</dbReference>
<evidence type="ECO:0000256" key="11">
    <source>
        <dbReference type="PROSITE-ProRule" id="PRU00421"/>
    </source>
</evidence>
<keyword evidence="5 15" id="KW-0808">Transferase</keyword>